<organism evidence="1 2">
    <name type="scientific">Perilla frutescens var. hirtella</name>
    <name type="common">Perilla citriodora</name>
    <name type="synonym">Perilla setoyensis</name>
    <dbReference type="NCBI Taxonomy" id="608512"/>
    <lineage>
        <taxon>Eukaryota</taxon>
        <taxon>Viridiplantae</taxon>
        <taxon>Streptophyta</taxon>
        <taxon>Embryophyta</taxon>
        <taxon>Tracheophyta</taxon>
        <taxon>Spermatophyta</taxon>
        <taxon>Magnoliopsida</taxon>
        <taxon>eudicotyledons</taxon>
        <taxon>Gunneridae</taxon>
        <taxon>Pentapetalae</taxon>
        <taxon>asterids</taxon>
        <taxon>lamiids</taxon>
        <taxon>Lamiales</taxon>
        <taxon>Lamiaceae</taxon>
        <taxon>Nepetoideae</taxon>
        <taxon>Elsholtzieae</taxon>
        <taxon>Perilla</taxon>
    </lineage>
</organism>
<protein>
    <submittedName>
        <fullName evidence="1">Uncharacterized protein</fullName>
    </submittedName>
</protein>
<proteinExistence type="predicted"/>
<dbReference type="Proteomes" id="UP001190926">
    <property type="component" value="Unassembled WGS sequence"/>
</dbReference>
<dbReference type="AlphaFoldDB" id="A0AAD4P7B4"/>
<reference evidence="1 2" key="1">
    <citation type="journal article" date="2021" name="Nat. Commun.">
        <title>Incipient diploidization of the medicinal plant Perilla within 10,000 years.</title>
        <authorList>
            <person name="Zhang Y."/>
            <person name="Shen Q."/>
            <person name="Leng L."/>
            <person name="Zhang D."/>
            <person name="Chen S."/>
            <person name="Shi Y."/>
            <person name="Ning Z."/>
            <person name="Chen S."/>
        </authorList>
    </citation>
    <scope>NUCLEOTIDE SEQUENCE [LARGE SCALE GENOMIC DNA]</scope>
    <source>
        <strain evidence="2">cv. PC099</strain>
    </source>
</reference>
<keyword evidence="2" id="KW-1185">Reference proteome</keyword>
<gene>
    <name evidence="1" type="ORF">C2S53_017364</name>
</gene>
<accession>A0AAD4P7B4</accession>
<evidence type="ECO:0000313" key="1">
    <source>
        <dbReference type="EMBL" id="KAH6828580.1"/>
    </source>
</evidence>
<dbReference type="EMBL" id="SDAM02000122">
    <property type="protein sequence ID" value="KAH6828580.1"/>
    <property type="molecule type" value="Genomic_DNA"/>
</dbReference>
<evidence type="ECO:0000313" key="2">
    <source>
        <dbReference type="Proteomes" id="UP001190926"/>
    </source>
</evidence>
<name>A0AAD4P7B4_PERFH</name>
<dbReference type="PANTHER" id="PTHR37265">
    <property type="entry name" value="OS01G0195300 PROTEIN"/>
    <property type="match status" value="1"/>
</dbReference>
<comment type="caution">
    <text evidence="1">The sequence shown here is derived from an EMBL/GenBank/DDBJ whole genome shotgun (WGS) entry which is preliminary data.</text>
</comment>
<sequence>MEAGAEAAQEDDGSVVASWLVVDDETASELSKLLDLFEAPPPPLRVRFIENPYSSPVIFQSSSAFVTINGNEESCGSSYSDSDSSVMASIDVGGARVAGGAWVFDPVEARGADVDVELGGFLTDGLDYRDDATWQQFLGEMFE</sequence>
<dbReference type="PANTHER" id="PTHR37265:SF5">
    <property type="entry name" value="OS01G0195300 PROTEIN"/>
    <property type="match status" value="1"/>
</dbReference>